<dbReference type="Pfam" id="PF08695">
    <property type="entry name" value="Coa1"/>
    <property type="match status" value="1"/>
</dbReference>
<reference evidence="2" key="1">
    <citation type="submission" date="2021-10" db="EMBL/GenBank/DDBJ databases">
        <title>Gramella sp. ASW11-100T, isolated from marine sediment.</title>
        <authorList>
            <person name="Xia C."/>
        </authorList>
    </citation>
    <scope>NUCLEOTIDE SEQUENCE</scope>
    <source>
        <strain evidence="2">ASW11-100</strain>
    </source>
</reference>
<protein>
    <submittedName>
        <fullName evidence="2">Cytochrome c oxidase assembly factor 1 family protein</fullName>
    </submittedName>
</protein>
<keyword evidence="3" id="KW-1185">Reference proteome</keyword>
<feature type="transmembrane region" description="Helical" evidence="1">
    <location>
        <begin position="12"/>
        <end position="32"/>
    </location>
</feature>
<organism evidence="2 3">
    <name type="scientific">Christiangramia sediminis</name>
    <dbReference type="NCBI Taxonomy" id="2881336"/>
    <lineage>
        <taxon>Bacteria</taxon>
        <taxon>Pseudomonadati</taxon>
        <taxon>Bacteroidota</taxon>
        <taxon>Flavobacteriia</taxon>
        <taxon>Flavobacteriales</taxon>
        <taxon>Flavobacteriaceae</taxon>
        <taxon>Christiangramia</taxon>
    </lineage>
</organism>
<dbReference type="AlphaFoldDB" id="A0A9X1LKS1"/>
<keyword evidence="1" id="KW-1133">Transmembrane helix</keyword>
<name>A0A9X1LKS1_9FLAO</name>
<accession>A0A9X1LKS1</accession>
<dbReference type="InterPro" id="IPR014807">
    <property type="entry name" value="Coa1"/>
</dbReference>
<dbReference type="EMBL" id="JAJBZG010000005">
    <property type="protein sequence ID" value="MCB7482124.1"/>
    <property type="molecule type" value="Genomic_DNA"/>
</dbReference>
<dbReference type="Proteomes" id="UP001139414">
    <property type="component" value="Unassembled WGS sequence"/>
</dbReference>
<evidence type="ECO:0000256" key="1">
    <source>
        <dbReference type="SAM" id="Phobius"/>
    </source>
</evidence>
<evidence type="ECO:0000313" key="2">
    <source>
        <dbReference type="EMBL" id="MCB7482124.1"/>
    </source>
</evidence>
<gene>
    <name evidence="2" type="ORF">LGQ90_12705</name>
</gene>
<keyword evidence="1" id="KW-0472">Membrane</keyword>
<sequence>MKTTWLNKNYKWLVPIATISILVIYLLASSGLGKVSTDLAQAYADKDLYQIAIEKANNDARVLESLGKIQPIDKMTILNGEVRYSNKNKNVTSTIKVQGDKGKAKLDLTAYKEGDKWKYELLHIRMSDASEDIQTIKIINPQN</sequence>
<evidence type="ECO:0000313" key="3">
    <source>
        <dbReference type="Proteomes" id="UP001139414"/>
    </source>
</evidence>
<dbReference type="RefSeq" id="WP_229341556.1">
    <property type="nucleotide sequence ID" value="NZ_JAJBZG010000005.1"/>
</dbReference>
<keyword evidence="1" id="KW-0812">Transmembrane</keyword>
<proteinExistence type="predicted"/>
<comment type="caution">
    <text evidence="2">The sequence shown here is derived from an EMBL/GenBank/DDBJ whole genome shotgun (WGS) entry which is preliminary data.</text>
</comment>